<reference evidence="9" key="1">
    <citation type="journal article" date="2023" name="Genome Biol. Evol.">
        <title>First Whole Genome Sequence and Flow Cytometry Genome Size Data for the Lichen-Forming Fungus Ramalina farinacea (Ascomycota).</title>
        <authorList>
            <person name="Llewellyn T."/>
            <person name="Mian S."/>
            <person name="Hill R."/>
            <person name="Leitch I.J."/>
            <person name="Gaya E."/>
        </authorList>
    </citation>
    <scope>NUCLEOTIDE SEQUENCE</scope>
    <source>
        <strain evidence="9">LIQ254RAFAR</strain>
    </source>
</reference>
<feature type="compositionally biased region" description="Polar residues" evidence="7">
    <location>
        <begin position="15"/>
        <end position="37"/>
    </location>
</feature>
<feature type="region of interest" description="Disordered" evidence="7">
    <location>
        <begin position="362"/>
        <end position="383"/>
    </location>
</feature>
<keyword evidence="5" id="KW-0862">Zinc</keyword>
<dbReference type="EMBL" id="JAPUFD010000009">
    <property type="protein sequence ID" value="MDI1489306.1"/>
    <property type="molecule type" value="Genomic_DNA"/>
</dbReference>
<sequence length="1021" mass="111075">MTTPPSSRARRRESTNSTAPNGSSRVRKNSTANNPLASGSMRPRANTISHVDTSALGFIAGPNTSGFRSEADLAFNHGLSGFRNHHYRGMSSATGHHGNAHVLPKLETRNHHMHVGNSLRTAPPQGGFGGDLNMEGMFYGPDTTVNPAQLHFTNSPQAFGFEDASSPFHQNFSAIPNGQDPLECESTFPWLSSFDQQMSFSNEHAVDNSSPSAVDSASPGTSSDMMLDASSNVATSTRWHNPMMSQAPFGQTMPFDLSAQPFQDPYSTTMLSPKASNLQDNTPDHFFSTPPPLSAQAPPLAFPGNQFYHAGVPIKPETPSNSAESISSSNRQSSVTSVSTDSITDATRQALLNSLSEPFTHGSGYMKTSQPHMSSPLSSGTLAGKTLPSTHDLQRFVAAYIRYFHPHLPFIHVASLSFDAPAFTNNLATSGHATYGRANITGGGGALILAMAAIGALYEFDFCASKDLFEMAKAMIQLYLQERRKADMATQTNAHPSSLETDDQHTPLWLVQAMLLNVIYGHNSGDKTAAGIANTHCASLTSLARGAGLVRPAAIDPNSASIFEPFKQEDIPTSHSEASTWNGYMSHPSFELENEWLAWKTAEERKRSLYAIFILSSLLVSAYNSTPALMNSEILLDLPCDEHLWAAESAEHWRALGGSAAADQNASSFASALSYLLTASQRPQQMQQMSQPQDLSSRPAAGSFESSFKPSTFGCLVLINAMHNYIWETRQRHAGRRWTIQESEAMHAHIEPALRAWQAAWSSNGDHSLARPNPYGSTSLSADCIPLLDLAYVRLHVNLGRSKELFFQRDWNGMAEELAHGSEIVQHAGSSARASPEPTVESDSADYVKVENDASATSMNGEAATTPIRSECSKRERHLRKAAFCAANSLVMSDSLNVTFADYNSRELPLQSALCAFDCSQILAEWVSTLQQRVGRFTGILGENNGDSSQASTSLFLDEDDRKLLQKIEDILSNAEAKLDRRMDVNSIEDPTDVFKNSGFGSKILSVHARMFERQATWPSK</sequence>
<evidence type="ECO:0000259" key="8">
    <source>
        <dbReference type="Pfam" id="PF04082"/>
    </source>
</evidence>
<organism evidence="9 10">
    <name type="scientific">Ramalina farinacea</name>
    <dbReference type="NCBI Taxonomy" id="258253"/>
    <lineage>
        <taxon>Eukaryota</taxon>
        <taxon>Fungi</taxon>
        <taxon>Dikarya</taxon>
        <taxon>Ascomycota</taxon>
        <taxon>Pezizomycotina</taxon>
        <taxon>Lecanoromycetes</taxon>
        <taxon>OSLEUM clade</taxon>
        <taxon>Lecanoromycetidae</taxon>
        <taxon>Lecanorales</taxon>
        <taxon>Lecanorineae</taxon>
        <taxon>Ramalinaceae</taxon>
        <taxon>Ramalina</taxon>
    </lineage>
</organism>
<dbReference type="InterPro" id="IPR007219">
    <property type="entry name" value="XnlR_reg_dom"/>
</dbReference>
<evidence type="ECO:0000256" key="1">
    <source>
        <dbReference type="ARBA" id="ARBA00004123"/>
    </source>
</evidence>
<dbReference type="PANTHER" id="PTHR40626">
    <property type="entry name" value="MIP31509P"/>
    <property type="match status" value="1"/>
</dbReference>
<comment type="caution">
    <text evidence="9">The sequence shown here is derived from an EMBL/GenBank/DDBJ whole genome shotgun (WGS) entry which is preliminary data.</text>
</comment>
<protein>
    <recommendedName>
        <fullName evidence="8">Xylanolytic transcriptional activator regulatory domain-containing protein</fullName>
    </recommendedName>
</protein>
<evidence type="ECO:0000313" key="9">
    <source>
        <dbReference type="EMBL" id="MDI1489306.1"/>
    </source>
</evidence>
<evidence type="ECO:0000313" key="10">
    <source>
        <dbReference type="Proteomes" id="UP001161017"/>
    </source>
</evidence>
<feature type="compositionally biased region" description="Polar residues" evidence="7">
    <location>
        <begin position="366"/>
        <end position="383"/>
    </location>
</feature>
<feature type="region of interest" description="Disordered" evidence="7">
    <location>
        <begin position="308"/>
        <end position="342"/>
    </location>
</feature>
<evidence type="ECO:0000256" key="3">
    <source>
        <dbReference type="ARBA" id="ARBA00022737"/>
    </source>
</evidence>
<comment type="subcellular location">
    <subcellularLocation>
        <location evidence="1">Nucleus</location>
    </subcellularLocation>
</comment>
<feature type="compositionally biased region" description="Low complexity" evidence="7">
    <location>
        <begin position="320"/>
        <end position="342"/>
    </location>
</feature>
<feature type="domain" description="Xylanolytic transcriptional activator regulatory" evidence="8">
    <location>
        <begin position="399"/>
        <end position="673"/>
    </location>
</feature>
<evidence type="ECO:0000256" key="6">
    <source>
        <dbReference type="ARBA" id="ARBA00023242"/>
    </source>
</evidence>
<dbReference type="PANTHER" id="PTHR40626:SF13">
    <property type="entry name" value="RESPIRATION FACTOR 2-RELATED"/>
    <property type="match status" value="1"/>
</dbReference>
<dbReference type="Proteomes" id="UP001161017">
    <property type="component" value="Unassembled WGS sequence"/>
</dbReference>
<dbReference type="Pfam" id="PF04082">
    <property type="entry name" value="Fungal_trans"/>
    <property type="match status" value="1"/>
</dbReference>
<evidence type="ECO:0000256" key="4">
    <source>
        <dbReference type="ARBA" id="ARBA00022771"/>
    </source>
</evidence>
<evidence type="ECO:0000256" key="5">
    <source>
        <dbReference type="ARBA" id="ARBA00022833"/>
    </source>
</evidence>
<keyword evidence="3" id="KW-0677">Repeat</keyword>
<keyword evidence="4" id="KW-0863">Zinc-finger</keyword>
<dbReference type="GO" id="GO:0000978">
    <property type="term" value="F:RNA polymerase II cis-regulatory region sequence-specific DNA binding"/>
    <property type="evidence" value="ECO:0007669"/>
    <property type="project" value="InterPro"/>
</dbReference>
<dbReference type="AlphaFoldDB" id="A0AA43QMQ4"/>
<keyword evidence="2" id="KW-0479">Metal-binding</keyword>
<dbReference type="GO" id="GO:0005634">
    <property type="term" value="C:nucleus"/>
    <property type="evidence" value="ECO:0007669"/>
    <property type="project" value="UniProtKB-SubCell"/>
</dbReference>
<keyword evidence="6" id="KW-0539">Nucleus</keyword>
<feature type="region of interest" description="Disordered" evidence="7">
    <location>
        <begin position="1"/>
        <end position="44"/>
    </location>
</feature>
<dbReference type="GO" id="GO:0000785">
    <property type="term" value="C:chromatin"/>
    <property type="evidence" value="ECO:0007669"/>
    <property type="project" value="TreeGrafter"/>
</dbReference>
<dbReference type="CDD" id="cd12148">
    <property type="entry name" value="fungal_TF_MHR"/>
    <property type="match status" value="1"/>
</dbReference>
<evidence type="ECO:0000256" key="7">
    <source>
        <dbReference type="SAM" id="MobiDB-lite"/>
    </source>
</evidence>
<accession>A0AA43QMQ4</accession>
<proteinExistence type="predicted"/>
<evidence type="ECO:0000256" key="2">
    <source>
        <dbReference type="ARBA" id="ARBA00022723"/>
    </source>
</evidence>
<dbReference type="GO" id="GO:0006351">
    <property type="term" value="P:DNA-templated transcription"/>
    <property type="evidence" value="ECO:0007669"/>
    <property type="project" value="InterPro"/>
</dbReference>
<dbReference type="GO" id="GO:0000981">
    <property type="term" value="F:DNA-binding transcription factor activity, RNA polymerase II-specific"/>
    <property type="evidence" value="ECO:0007669"/>
    <property type="project" value="InterPro"/>
</dbReference>
<feature type="region of interest" description="Disordered" evidence="7">
    <location>
        <begin position="202"/>
        <end position="223"/>
    </location>
</feature>
<dbReference type="GO" id="GO:0008270">
    <property type="term" value="F:zinc ion binding"/>
    <property type="evidence" value="ECO:0007669"/>
    <property type="project" value="UniProtKB-KW"/>
</dbReference>
<name>A0AA43QMQ4_9LECA</name>
<keyword evidence="10" id="KW-1185">Reference proteome</keyword>
<dbReference type="InterPro" id="IPR051059">
    <property type="entry name" value="VerF-like"/>
</dbReference>
<gene>
    <name evidence="9" type="ORF">OHK93_008584</name>
</gene>